<reference evidence="1 2" key="1">
    <citation type="submission" date="2015-11" db="EMBL/GenBank/DDBJ databases">
        <title>Genome sequences of Lysobacter enzymogenes strain C3 and Lysobacter antibioticus ATCC 29479.</title>
        <authorList>
            <person name="Kobayashi D.Y."/>
        </authorList>
    </citation>
    <scope>NUCLEOTIDE SEQUENCE [LARGE SCALE GENOMIC DNA]</scope>
    <source>
        <strain evidence="1 2">C3</strain>
    </source>
</reference>
<name>A0A0S2DMQ6_LYSEN</name>
<dbReference type="PATRIC" id="fig|69.6.peg.4243"/>
<proteinExistence type="predicted"/>
<dbReference type="KEGG" id="lez:GLE_4304"/>
<accession>A0A0S2DMQ6</accession>
<evidence type="ECO:0000313" key="2">
    <source>
        <dbReference type="Proteomes" id="UP000061569"/>
    </source>
</evidence>
<evidence type="ECO:0000313" key="1">
    <source>
        <dbReference type="EMBL" id="ALN59645.1"/>
    </source>
</evidence>
<dbReference type="Proteomes" id="UP000061569">
    <property type="component" value="Chromosome"/>
</dbReference>
<sequence length="168" mass="18850">MDMLKELIDLLTCRELDPEELAELVASIENAGDDPDLDWMDDPSPEELIQNAIVFKLVNHLAVGDKIDEVHEQVSDFFAEPLADFPRHANGRGYLPDEYFAWLDPLLAERGKDGGGYRLMLLDDSFSDQLNALLVWRKDTARVLELAGALALSIESSTERSLGHRPVM</sequence>
<organism evidence="1 2">
    <name type="scientific">Lysobacter enzymogenes</name>
    <dbReference type="NCBI Taxonomy" id="69"/>
    <lineage>
        <taxon>Bacteria</taxon>
        <taxon>Pseudomonadati</taxon>
        <taxon>Pseudomonadota</taxon>
        <taxon>Gammaproteobacteria</taxon>
        <taxon>Lysobacterales</taxon>
        <taxon>Lysobacteraceae</taxon>
        <taxon>Lysobacter</taxon>
    </lineage>
</organism>
<gene>
    <name evidence="1" type="ORF">GLE_4304</name>
</gene>
<dbReference type="EMBL" id="CP013140">
    <property type="protein sequence ID" value="ALN59645.1"/>
    <property type="molecule type" value="Genomic_DNA"/>
</dbReference>
<dbReference type="AlphaFoldDB" id="A0A0S2DMQ6"/>
<dbReference type="STRING" id="69.GLE_4304"/>
<protein>
    <submittedName>
        <fullName evidence="1">Uncharacterized protein</fullName>
    </submittedName>
</protein>